<dbReference type="AlphaFoldDB" id="A0A1G9V0P0"/>
<evidence type="ECO:0008006" key="3">
    <source>
        <dbReference type="Google" id="ProtNLM"/>
    </source>
</evidence>
<protein>
    <recommendedName>
        <fullName evidence="3">Immunity repressor</fullName>
    </recommendedName>
</protein>
<evidence type="ECO:0000313" key="2">
    <source>
        <dbReference type="Proteomes" id="UP000198680"/>
    </source>
</evidence>
<evidence type="ECO:0000313" key="1">
    <source>
        <dbReference type="EMBL" id="SDM65689.1"/>
    </source>
</evidence>
<dbReference type="Proteomes" id="UP000198680">
    <property type="component" value="Unassembled WGS sequence"/>
</dbReference>
<organism evidence="1 2">
    <name type="scientific">Geodermatophilus siccatus</name>
    <dbReference type="NCBI Taxonomy" id="1137991"/>
    <lineage>
        <taxon>Bacteria</taxon>
        <taxon>Bacillati</taxon>
        <taxon>Actinomycetota</taxon>
        <taxon>Actinomycetes</taxon>
        <taxon>Geodermatophilales</taxon>
        <taxon>Geodermatophilaceae</taxon>
        <taxon>Geodermatophilus</taxon>
    </lineage>
</organism>
<dbReference type="STRING" id="1137991.SAMN05660642_03032"/>
<reference evidence="2" key="1">
    <citation type="submission" date="2016-10" db="EMBL/GenBank/DDBJ databases">
        <authorList>
            <person name="Varghese N."/>
            <person name="Submissions S."/>
        </authorList>
    </citation>
    <scope>NUCLEOTIDE SEQUENCE [LARGE SCALE GENOMIC DNA]</scope>
    <source>
        <strain evidence="2">DSM 45419</strain>
    </source>
</reference>
<accession>A0A1G9V0P0</accession>
<proteinExistence type="predicted"/>
<keyword evidence="2" id="KW-1185">Reference proteome</keyword>
<name>A0A1G9V0P0_9ACTN</name>
<gene>
    <name evidence="1" type="ORF">SAMN05660642_03032</name>
</gene>
<dbReference type="EMBL" id="FNHE01000007">
    <property type="protein sequence ID" value="SDM65689.1"/>
    <property type="molecule type" value="Genomic_DNA"/>
</dbReference>
<sequence>MVPARKIVDEQEVIRWFQEGRTYDWMCHEYRRKYGIETRPSLWGNFRRRRGLTRRTVRDDELIPWAVKPEHRGAHALQMLRLEARARAGEPVREGDAARHRNFMRNLADQNAVVEYDPDTPEGFRIVPRQQGDTDVIRRPVTRLTTKHRAD</sequence>